<dbReference type="RefSeq" id="WP_125011254.1">
    <property type="nucleotide sequence ID" value="NZ_RQVR01000001.1"/>
</dbReference>
<feature type="chain" id="PRO_5018091717" description="prolyl oligopeptidase" evidence="6">
    <location>
        <begin position="19"/>
        <end position="694"/>
    </location>
</feature>
<name>A0A3P3WG50_9FLAO</name>
<evidence type="ECO:0000259" key="7">
    <source>
        <dbReference type="Pfam" id="PF00326"/>
    </source>
</evidence>
<dbReference type="GO" id="GO:0005829">
    <property type="term" value="C:cytosol"/>
    <property type="evidence" value="ECO:0007669"/>
    <property type="project" value="TreeGrafter"/>
</dbReference>
<proteinExistence type="predicted"/>
<dbReference type="PANTHER" id="PTHR42881:SF2">
    <property type="entry name" value="PROLYL ENDOPEPTIDASE"/>
    <property type="match status" value="1"/>
</dbReference>
<dbReference type="GO" id="GO:0070012">
    <property type="term" value="F:oligopeptidase activity"/>
    <property type="evidence" value="ECO:0007669"/>
    <property type="project" value="TreeGrafter"/>
</dbReference>
<dbReference type="GO" id="GO:0006508">
    <property type="term" value="P:proteolysis"/>
    <property type="evidence" value="ECO:0007669"/>
    <property type="project" value="UniProtKB-KW"/>
</dbReference>
<dbReference type="Proteomes" id="UP000271937">
    <property type="component" value="Unassembled WGS sequence"/>
</dbReference>
<feature type="domain" description="Peptidase S9A N-terminal" evidence="8">
    <location>
        <begin position="25"/>
        <end position="411"/>
    </location>
</feature>
<comment type="caution">
    <text evidence="9">The sequence shown here is derived from an EMBL/GenBank/DDBJ whole genome shotgun (WGS) entry which is preliminary data.</text>
</comment>
<dbReference type="InterPro" id="IPR029058">
    <property type="entry name" value="AB_hydrolase_fold"/>
</dbReference>
<organism evidence="9 10">
    <name type="scientific">Flavobacterium macacae</name>
    <dbReference type="NCBI Taxonomy" id="2488993"/>
    <lineage>
        <taxon>Bacteria</taxon>
        <taxon>Pseudomonadati</taxon>
        <taxon>Bacteroidota</taxon>
        <taxon>Flavobacteriia</taxon>
        <taxon>Flavobacteriales</taxon>
        <taxon>Flavobacteriaceae</taxon>
        <taxon>Flavobacterium</taxon>
    </lineage>
</organism>
<gene>
    <name evidence="9" type="ORF">EG849_01180</name>
</gene>
<keyword evidence="10" id="KW-1185">Reference proteome</keyword>
<reference evidence="9 10" key="1">
    <citation type="submission" date="2018-11" db="EMBL/GenBank/DDBJ databases">
        <title>Flavobacterium sp. nov., YIM 102600 draft genome.</title>
        <authorList>
            <person name="Li G."/>
            <person name="Jiang Y."/>
        </authorList>
    </citation>
    <scope>NUCLEOTIDE SEQUENCE [LARGE SCALE GENOMIC DNA]</scope>
    <source>
        <strain evidence="9 10">YIM 102600</strain>
    </source>
</reference>
<feature type="domain" description="Peptidase S9 prolyl oligopeptidase catalytic" evidence="7">
    <location>
        <begin position="480"/>
        <end position="693"/>
    </location>
</feature>
<evidence type="ECO:0000313" key="10">
    <source>
        <dbReference type="Proteomes" id="UP000271937"/>
    </source>
</evidence>
<dbReference type="Gene3D" id="2.130.10.120">
    <property type="entry name" value="Prolyl oligopeptidase, N-terminal domain"/>
    <property type="match status" value="1"/>
</dbReference>
<protein>
    <recommendedName>
        <fullName evidence="2">prolyl oligopeptidase</fullName>
        <ecNumber evidence="2">3.4.21.26</ecNumber>
    </recommendedName>
</protein>
<keyword evidence="3" id="KW-0645">Protease</keyword>
<dbReference type="Pfam" id="PF00326">
    <property type="entry name" value="Peptidase_S9"/>
    <property type="match status" value="1"/>
</dbReference>
<keyword evidence="4" id="KW-0378">Hydrolase</keyword>
<dbReference type="SUPFAM" id="SSF50993">
    <property type="entry name" value="Peptidase/esterase 'gauge' domain"/>
    <property type="match status" value="1"/>
</dbReference>
<evidence type="ECO:0000313" key="9">
    <source>
        <dbReference type="EMBL" id="RRJ94112.1"/>
    </source>
</evidence>
<dbReference type="Pfam" id="PF02897">
    <property type="entry name" value="Peptidase_S9_N"/>
    <property type="match status" value="1"/>
</dbReference>
<accession>A0A3P3WG50</accession>
<dbReference type="InterPro" id="IPR001375">
    <property type="entry name" value="Peptidase_S9_cat"/>
</dbReference>
<dbReference type="AlphaFoldDB" id="A0A3P3WG50"/>
<evidence type="ECO:0000256" key="1">
    <source>
        <dbReference type="ARBA" id="ARBA00001070"/>
    </source>
</evidence>
<sequence>MKKILIFMLCLLSALSYSQNYPEAKKIPVPFSKHNFTYQDDYSWMEKMKSSETNAWMELQNTKTYSHLETVKKKYSTASKIKEYDFLSTNGLPAKRGDYFYTRYILDKNKPPVLFYRKALNDDPIEIIDPYKIYKYNNVRLSSFYPSKNSRMIAFKISKDGGDQEEIRFVDVEKKKTLEDVLTKIKFSGVSWNHEKGVFYKRNSNVNTFERDSTYLLYYHKIGDTQANDKLIYDTTASENDFHFFTAEDKLIIVETNKAETERYYFYANLSDETFALKPFAKHNESDFNFHTIKNGKVYFSNTKSDFGEVSYFNLTNESEEFKVIPQIYNSVLLETKFLENYIICKYKTTAKNYMHIYDYSGKFIRKFEAPYGMDFRINFLDAKKNELYVTFNSYVISYLNYKLNIETGKYGPYFNDFIEPKPSLFTFDHFETKIVTYKSRDSKDIPITIIHKKGMALDGKNPTLLEAYGGFGSIYGSNFDTGLLTFLERGGVYAYAEIRGGGEKGRKWHKDGKGLKKMNTFNDFIDGAEFLIKENYTNPKKLAITGSSQGGLLVGVAMTKRPELFKVAIPKFGVFDMAKFSQFTVGKYHNDEYGNPELENEFNSLLEYSPYHNIKDDVDYPTTLIITSENDDRVPPLHSYKFAAKLQNRASQKNPIYLKTLKNSGHYGKNANYKDQITEDSEFYNFLLYHLNN</sequence>
<evidence type="ECO:0000256" key="3">
    <source>
        <dbReference type="ARBA" id="ARBA00022670"/>
    </source>
</evidence>
<feature type="signal peptide" evidence="6">
    <location>
        <begin position="1"/>
        <end position="18"/>
    </location>
</feature>
<keyword evidence="5" id="KW-0720">Serine protease</keyword>
<comment type="catalytic activity">
    <reaction evidence="1">
        <text>Hydrolysis of Pro-|-Xaa &gt;&gt; Ala-|-Xaa in oligopeptides.</text>
        <dbReference type="EC" id="3.4.21.26"/>
    </reaction>
</comment>
<dbReference type="InterPro" id="IPR002470">
    <property type="entry name" value="Peptidase_S9A"/>
</dbReference>
<dbReference type="PANTHER" id="PTHR42881">
    <property type="entry name" value="PROLYL ENDOPEPTIDASE"/>
    <property type="match status" value="1"/>
</dbReference>
<evidence type="ECO:0000256" key="4">
    <source>
        <dbReference type="ARBA" id="ARBA00022801"/>
    </source>
</evidence>
<dbReference type="EMBL" id="RQVR01000001">
    <property type="protein sequence ID" value="RRJ94112.1"/>
    <property type="molecule type" value="Genomic_DNA"/>
</dbReference>
<dbReference type="PRINTS" id="PR00862">
    <property type="entry name" value="PROLIGOPTASE"/>
</dbReference>
<evidence type="ECO:0000256" key="6">
    <source>
        <dbReference type="SAM" id="SignalP"/>
    </source>
</evidence>
<dbReference type="EC" id="3.4.21.26" evidence="2"/>
<dbReference type="OrthoDB" id="9801421at2"/>
<evidence type="ECO:0000259" key="8">
    <source>
        <dbReference type="Pfam" id="PF02897"/>
    </source>
</evidence>
<dbReference type="InterPro" id="IPR023302">
    <property type="entry name" value="Pept_S9A_N"/>
</dbReference>
<evidence type="ECO:0000256" key="2">
    <source>
        <dbReference type="ARBA" id="ARBA00011897"/>
    </source>
</evidence>
<dbReference type="Gene3D" id="3.40.50.1820">
    <property type="entry name" value="alpha/beta hydrolase"/>
    <property type="match status" value="1"/>
</dbReference>
<keyword evidence="6" id="KW-0732">Signal</keyword>
<dbReference type="SUPFAM" id="SSF53474">
    <property type="entry name" value="alpha/beta-Hydrolases"/>
    <property type="match status" value="1"/>
</dbReference>
<dbReference type="GO" id="GO:0004252">
    <property type="term" value="F:serine-type endopeptidase activity"/>
    <property type="evidence" value="ECO:0007669"/>
    <property type="project" value="UniProtKB-EC"/>
</dbReference>
<dbReference type="InterPro" id="IPR051167">
    <property type="entry name" value="Prolyl_oligopep/macrocyclase"/>
</dbReference>
<evidence type="ECO:0000256" key="5">
    <source>
        <dbReference type="ARBA" id="ARBA00022825"/>
    </source>
</evidence>